<organism evidence="4">
    <name type="scientific">mine drainage metagenome</name>
    <dbReference type="NCBI Taxonomy" id="410659"/>
    <lineage>
        <taxon>unclassified sequences</taxon>
        <taxon>metagenomes</taxon>
        <taxon>ecological metagenomes</taxon>
    </lineage>
</organism>
<dbReference type="InterPro" id="IPR051231">
    <property type="entry name" value="SOSS-B"/>
</dbReference>
<dbReference type="GO" id="GO:0000724">
    <property type="term" value="P:double-strand break repair via homologous recombination"/>
    <property type="evidence" value="ECO:0007669"/>
    <property type="project" value="TreeGrafter"/>
</dbReference>
<evidence type="ECO:0000256" key="1">
    <source>
        <dbReference type="ARBA" id="ARBA00023125"/>
    </source>
</evidence>
<dbReference type="GO" id="GO:0003677">
    <property type="term" value="F:DNA binding"/>
    <property type="evidence" value="ECO:0007669"/>
    <property type="project" value="UniProtKB-KW"/>
</dbReference>
<proteinExistence type="predicted"/>
<sequence length="115" mass="12787">MPESRPPATFVTDLRPNRLASLEGTVVALEPIREVAIPGGAQKRVRTARLKDATGEIALTLWGEEVELVREGDRIRIHEGWVKDYKGRPQLSLGRLGKLTRLTPPETPSTRKVDP</sequence>
<evidence type="ECO:0000256" key="2">
    <source>
        <dbReference type="SAM" id="MobiDB-lite"/>
    </source>
</evidence>
<dbReference type="EMBL" id="AUZY01007043">
    <property type="protein sequence ID" value="EQD51744.1"/>
    <property type="molecule type" value="Genomic_DNA"/>
</dbReference>
<dbReference type="InterPro" id="IPR012340">
    <property type="entry name" value="NA-bd_OB-fold"/>
</dbReference>
<dbReference type="Pfam" id="PF01336">
    <property type="entry name" value="tRNA_anti-codon"/>
    <property type="match status" value="1"/>
</dbReference>
<reference evidence="4" key="1">
    <citation type="submission" date="2013-08" db="EMBL/GenBank/DDBJ databases">
        <authorList>
            <person name="Mendez C."/>
            <person name="Richter M."/>
            <person name="Ferrer M."/>
            <person name="Sanchez J."/>
        </authorList>
    </citation>
    <scope>NUCLEOTIDE SEQUENCE</scope>
</reference>
<evidence type="ECO:0000259" key="3">
    <source>
        <dbReference type="Pfam" id="PF01336"/>
    </source>
</evidence>
<comment type="caution">
    <text evidence="4">The sequence shown here is derived from an EMBL/GenBank/DDBJ whole genome shotgun (WGS) entry which is preliminary data.</text>
</comment>
<dbReference type="Gene3D" id="2.40.50.140">
    <property type="entry name" value="Nucleic acid-binding proteins"/>
    <property type="match status" value="1"/>
</dbReference>
<dbReference type="SUPFAM" id="SSF50249">
    <property type="entry name" value="Nucleic acid-binding proteins"/>
    <property type="match status" value="1"/>
</dbReference>
<accession>T1BFC2</accession>
<keyword evidence="1" id="KW-0238">DNA-binding</keyword>
<dbReference type="AlphaFoldDB" id="T1BFC2"/>
<dbReference type="InterPro" id="IPR004365">
    <property type="entry name" value="NA-bd_OB_tRNA"/>
</dbReference>
<dbReference type="PANTHER" id="PTHR13356">
    <property type="entry name" value="OB FOLD NUCLEIC ACID BINDING PROTEIN-RELATED"/>
    <property type="match status" value="1"/>
</dbReference>
<feature type="domain" description="OB" evidence="3">
    <location>
        <begin position="22"/>
        <end position="93"/>
    </location>
</feature>
<dbReference type="PANTHER" id="PTHR13356:SF0">
    <property type="entry name" value="SOSS COMPLEX SUBUNIT B HOMOLOG"/>
    <property type="match status" value="1"/>
</dbReference>
<name>T1BFC2_9ZZZZ</name>
<gene>
    <name evidence="4" type="ORF">B1B_10905</name>
</gene>
<dbReference type="GO" id="GO:0010212">
    <property type="term" value="P:response to ionizing radiation"/>
    <property type="evidence" value="ECO:0007669"/>
    <property type="project" value="TreeGrafter"/>
</dbReference>
<reference evidence="4" key="2">
    <citation type="journal article" date="2014" name="ISME J.">
        <title>Microbial stratification in low pH oxic and suboxic macroscopic growths along an acid mine drainage.</title>
        <authorList>
            <person name="Mendez-Garcia C."/>
            <person name="Mesa V."/>
            <person name="Sprenger R.R."/>
            <person name="Richter M."/>
            <person name="Diez M.S."/>
            <person name="Solano J."/>
            <person name="Bargiela R."/>
            <person name="Golyshina O.V."/>
            <person name="Manteca A."/>
            <person name="Ramos J.L."/>
            <person name="Gallego J.R."/>
            <person name="Llorente I."/>
            <person name="Martins Dos Santos V.A."/>
            <person name="Jensen O.N."/>
            <person name="Pelaez A.I."/>
            <person name="Sanchez J."/>
            <person name="Ferrer M."/>
        </authorList>
    </citation>
    <scope>NUCLEOTIDE SEQUENCE</scope>
</reference>
<evidence type="ECO:0000313" key="4">
    <source>
        <dbReference type="EMBL" id="EQD51744.1"/>
    </source>
</evidence>
<dbReference type="CDD" id="cd04491">
    <property type="entry name" value="SoSSB_OBF"/>
    <property type="match status" value="1"/>
</dbReference>
<protein>
    <submittedName>
        <fullName evidence="4">SOSS complex subunit B1</fullName>
    </submittedName>
</protein>
<feature type="region of interest" description="Disordered" evidence="2">
    <location>
        <begin position="94"/>
        <end position="115"/>
    </location>
</feature>